<evidence type="ECO:0000256" key="2">
    <source>
        <dbReference type="ARBA" id="ARBA00022723"/>
    </source>
</evidence>
<dbReference type="InterPro" id="IPR023214">
    <property type="entry name" value="HAD_sf"/>
</dbReference>
<dbReference type="SFLD" id="SFLDG01129">
    <property type="entry name" value="C1.5:_HAD__Beta-PGM__Phosphata"/>
    <property type="match status" value="1"/>
</dbReference>
<organism evidence="4">
    <name type="scientific">marine metagenome</name>
    <dbReference type="NCBI Taxonomy" id="408172"/>
    <lineage>
        <taxon>unclassified sequences</taxon>
        <taxon>metagenomes</taxon>
        <taxon>ecological metagenomes</taxon>
    </lineage>
</organism>
<evidence type="ECO:0000256" key="1">
    <source>
        <dbReference type="ARBA" id="ARBA00001946"/>
    </source>
</evidence>
<gene>
    <name evidence="4" type="ORF">METZ01_LOCUS400315</name>
</gene>
<dbReference type="InterPro" id="IPR023198">
    <property type="entry name" value="PGP-like_dom2"/>
</dbReference>
<dbReference type="Gene3D" id="3.40.50.1000">
    <property type="entry name" value="HAD superfamily/HAD-like"/>
    <property type="match status" value="1"/>
</dbReference>
<evidence type="ECO:0000313" key="4">
    <source>
        <dbReference type="EMBL" id="SVD47461.1"/>
    </source>
</evidence>
<dbReference type="PANTHER" id="PTHR46193">
    <property type="entry name" value="6-PHOSPHOGLUCONATE PHOSPHATASE"/>
    <property type="match status" value="1"/>
</dbReference>
<dbReference type="AlphaFoldDB" id="A0A382VNJ5"/>
<dbReference type="InterPro" id="IPR036412">
    <property type="entry name" value="HAD-like_sf"/>
</dbReference>
<dbReference type="InterPro" id="IPR006439">
    <property type="entry name" value="HAD-SF_hydro_IA"/>
</dbReference>
<evidence type="ECO:0000256" key="3">
    <source>
        <dbReference type="ARBA" id="ARBA00022842"/>
    </source>
</evidence>
<name>A0A382VNJ5_9ZZZZ</name>
<dbReference type="InterPro" id="IPR051600">
    <property type="entry name" value="Beta-PGM-like"/>
</dbReference>
<dbReference type="Pfam" id="PF13419">
    <property type="entry name" value="HAD_2"/>
    <property type="match status" value="1"/>
</dbReference>
<dbReference type="EMBL" id="UINC01152994">
    <property type="protein sequence ID" value="SVD47461.1"/>
    <property type="molecule type" value="Genomic_DNA"/>
</dbReference>
<dbReference type="Gene3D" id="1.10.150.240">
    <property type="entry name" value="Putative phosphatase, domain 2"/>
    <property type="match status" value="1"/>
</dbReference>
<dbReference type="GO" id="GO:0046872">
    <property type="term" value="F:metal ion binding"/>
    <property type="evidence" value="ECO:0007669"/>
    <property type="project" value="UniProtKB-KW"/>
</dbReference>
<dbReference type="SFLD" id="SFLDS00003">
    <property type="entry name" value="Haloacid_Dehalogenase"/>
    <property type="match status" value="1"/>
</dbReference>
<dbReference type="NCBIfam" id="TIGR01509">
    <property type="entry name" value="HAD-SF-IA-v3"/>
    <property type="match status" value="1"/>
</dbReference>
<keyword evidence="2" id="KW-0479">Metal-binding</keyword>
<proteinExistence type="predicted"/>
<feature type="non-terminal residue" evidence="4">
    <location>
        <position position="1"/>
    </location>
</feature>
<reference evidence="4" key="1">
    <citation type="submission" date="2018-05" db="EMBL/GenBank/DDBJ databases">
        <authorList>
            <person name="Lanie J.A."/>
            <person name="Ng W.-L."/>
            <person name="Kazmierczak K.M."/>
            <person name="Andrzejewski T.M."/>
            <person name="Davidsen T.M."/>
            <person name="Wayne K.J."/>
            <person name="Tettelin H."/>
            <person name="Glass J.I."/>
            <person name="Rusch D."/>
            <person name="Podicherti R."/>
            <person name="Tsui H.-C.T."/>
            <person name="Winkler M.E."/>
        </authorList>
    </citation>
    <scope>NUCLEOTIDE SEQUENCE</scope>
</reference>
<protein>
    <submittedName>
        <fullName evidence="4">Uncharacterized protein</fullName>
    </submittedName>
</protein>
<keyword evidence="3" id="KW-0460">Magnesium</keyword>
<dbReference type="SUPFAM" id="SSF56784">
    <property type="entry name" value="HAD-like"/>
    <property type="match status" value="1"/>
</dbReference>
<sequence>VDDNLIIFDCDGVLVDSEPLAARVLAEAIRSLGLAMESDEAAKVFLGCSMAMVIDIVAARLGRPVETGFAQSFLDQLHIEIHRDLEAIAGVHEAIEQILLHENVGGLCVASNGEPETVTLSLEAVGLISFFKGRLYTASAAGRPKPYPDLFLHAAHEMNYVPANCIVIEDSLHGVNAALAAGMRIFRYAPCAETVEVRDHTDSVAGARTFMNMNQLPGLIAAELQC</sequence>
<comment type="cofactor">
    <cofactor evidence="1">
        <name>Mg(2+)</name>
        <dbReference type="ChEBI" id="CHEBI:18420"/>
    </cofactor>
</comment>
<dbReference type="PANTHER" id="PTHR46193:SF10">
    <property type="entry name" value="6-PHOSPHOGLUCONATE PHOSPHATASE"/>
    <property type="match status" value="1"/>
</dbReference>
<dbReference type="InterPro" id="IPR041492">
    <property type="entry name" value="HAD_2"/>
</dbReference>
<dbReference type="GO" id="GO:0003824">
    <property type="term" value="F:catalytic activity"/>
    <property type="evidence" value="ECO:0007669"/>
    <property type="project" value="UniProtKB-ARBA"/>
</dbReference>
<accession>A0A382VNJ5</accession>